<dbReference type="PANTHER" id="PTHR43425:SF2">
    <property type="entry name" value="OXYGEN-INSENSITIVE NADPH NITROREDUCTASE"/>
    <property type="match status" value="1"/>
</dbReference>
<evidence type="ECO:0000313" key="7">
    <source>
        <dbReference type="EMBL" id="MBB6333683.1"/>
    </source>
</evidence>
<evidence type="ECO:0000256" key="3">
    <source>
        <dbReference type="ARBA" id="ARBA00022643"/>
    </source>
</evidence>
<reference evidence="7" key="1">
    <citation type="submission" date="2020-08" db="EMBL/GenBank/DDBJ databases">
        <title>Sequencing the genomes of 1000 actinobacteria strains.</title>
        <authorList>
            <person name="Klenk H.-P."/>
        </authorList>
    </citation>
    <scope>NUCLEOTIDE SEQUENCE</scope>
    <source>
        <strain evidence="7">DSM 10695</strain>
    </source>
</reference>
<dbReference type="InterPro" id="IPR000415">
    <property type="entry name" value="Nitroreductase-like"/>
</dbReference>
<dbReference type="Proteomes" id="UP000617426">
    <property type="component" value="Unassembled WGS sequence"/>
</dbReference>
<dbReference type="InterPro" id="IPR016446">
    <property type="entry name" value="Flavin_OxRdtase_Frp"/>
</dbReference>
<protein>
    <submittedName>
        <fullName evidence="7">Nitroreductase</fullName>
    </submittedName>
</protein>
<name>A0A923IWT8_9ACTO</name>
<dbReference type="SUPFAM" id="SSF55469">
    <property type="entry name" value="FMN-dependent nitroreductase-like"/>
    <property type="match status" value="1"/>
</dbReference>
<sequence>MTTPSDALRERAHAPIENTTITVQLGHRTFRAFEPGGLDDEELTTLFEVARHTASSSFLQQTTIIRVTDPEVRERLHRASGQPYVGGDRGELLVFIADQYRNSRIRAEGGVPEAPLHRANLFITALHDSLLAAQNLVVAAESMGLGTCYLGSILADPRAVIDALALPPLTFPIVGLLVGRPAQDPQFKPRLPLDLIVSENSYPRIASYCEALADYDEEVRDYYDLRDASTRVESFTTLVRTKIGVGGAHVSPMLEVLHEQGFALE</sequence>
<evidence type="ECO:0000256" key="4">
    <source>
        <dbReference type="ARBA" id="ARBA00023002"/>
    </source>
</evidence>
<evidence type="ECO:0000313" key="8">
    <source>
        <dbReference type="Proteomes" id="UP000617426"/>
    </source>
</evidence>
<comment type="similarity">
    <text evidence="1 5">Belongs to the flavin oxidoreductase frp family.</text>
</comment>
<dbReference type="EMBL" id="JACHMK010000001">
    <property type="protein sequence ID" value="MBB6333683.1"/>
    <property type="molecule type" value="Genomic_DNA"/>
</dbReference>
<dbReference type="CDD" id="cd02146">
    <property type="entry name" value="NfsA-like"/>
    <property type="match status" value="1"/>
</dbReference>
<dbReference type="AlphaFoldDB" id="A0A923IWT8"/>
<dbReference type="Pfam" id="PF00881">
    <property type="entry name" value="Nitroreductase"/>
    <property type="match status" value="1"/>
</dbReference>
<evidence type="ECO:0000256" key="1">
    <source>
        <dbReference type="ARBA" id="ARBA00008366"/>
    </source>
</evidence>
<accession>A0A923IWT8</accession>
<feature type="domain" description="Nitroreductase" evidence="6">
    <location>
        <begin position="27"/>
        <end position="179"/>
    </location>
</feature>
<evidence type="ECO:0000256" key="5">
    <source>
        <dbReference type="PIRNR" id="PIRNR005426"/>
    </source>
</evidence>
<organism evidence="7 8">
    <name type="scientific">Schaalia hyovaginalis</name>
    <dbReference type="NCBI Taxonomy" id="29316"/>
    <lineage>
        <taxon>Bacteria</taxon>
        <taxon>Bacillati</taxon>
        <taxon>Actinomycetota</taxon>
        <taxon>Actinomycetes</taxon>
        <taxon>Actinomycetales</taxon>
        <taxon>Actinomycetaceae</taxon>
        <taxon>Schaalia</taxon>
    </lineage>
</organism>
<dbReference type="GO" id="GO:0016491">
    <property type="term" value="F:oxidoreductase activity"/>
    <property type="evidence" value="ECO:0007669"/>
    <property type="project" value="UniProtKB-UniRule"/>
</dbReference>
<keyword evidence="2 5" id="KW-0285">Flavoprotein</keyword>
<keyword evidence="8" id="KW-1185">Reference proteome</keyword>
<dbReference type="InterPro" id="IPR029479">
    <property type="entry name" value="Nitroreductase"/>
</dbReference>
<evidence type="ECO:0000256" key="2">
    <source>
        <dbReference type="ARBA" id="ARBA00022630"/>
    </source>
</evidence>
<keyword evidence="5" id="KW-0521">NADP</keyword>
<comment type="caution">
    <text evidence="7">The sequence shown here is derived from an EMBL/GenBank/DDBJ whole genome shotgun (WGS) entry which is preliminary data.</text>
</comment>
<proteinExistence type="inferred from homology"/>
<evidence type="ECO:0000259" key="6">
    <source>
        <dbReference type="Pfam" id="PF00881"/>
    </source>
</evidence>
<keyword evidence="3 5" id="KW-0288">FMN</keyword>
<gene>
    <name evidence="7" type="ORF">HD592_000248</name>
</gene>
<dbReference type="Gene3D" id="3.40.109.10">
    <property type="entry name" value="NADH Oxidase"/>
    <property type="match status" value="1"/>
</dbReference>
<dbReference type="PIRSF" id="PIRSF005426">
    <property type="entry name" value="Frp"/>
    <property type="match status" value="1"/>
</dbReference>
<dbReference type="PANTHER" id="PTHR43425">
    <property type="entry name" value="OXYGEN-INSENSITIVE NADPH NITROREDUCTASE"/>
    <property type="match status" value="1"/>
</dbReference>
<keyword evidence="4 5" id="KW-0560">Oxidoreductase</keyword>